<keyword evidence="3" id="KW-1185">Reference proteome</keyword>
<gene>
    <name evidence="2" type="ORF">Fcan01_17372</name>
</gene>
<feature type="transmembrane region" description="Helical" evidence="1">
    <location>
        <begin position="38"/>
        <end position="56"/>
    </location>
</feature>
<evidence type="ECO:0000256" key="1">
    <source>
        <dbReference type="SAM" id="Phobius"/>
    </source>
</evidence>
<comment type="caution">
    <text evidence="2">The sequence shown here is derived from an EMBL/GenBank/DDBJ whole genome shotgun (WGS) entry which is preliminary data.</text>
</comment>
<evidence type="ECO:0000313" key="3">
    <source>
        <dbReference type="Proteomes" id="UP000198287"/>
    </source>
</evidence>
<keyword evidence="1" id="KW-0472">Membrane</keyword>
<protein>
    <submittedName>
        <fullName evidence="2">Uncharacterized protein</fullName>
    </submittedName>
</protein>
<dbReference type="Proteomes" id="UP000198287">
    <property type="component" value="Unassembled WGS sequence"/>
</dbReference>
<name>A0A226DS31_FOLCA</name>
<reference evidence="2 3" key="1">
    <citation type="submission" date="2015-12" db="EMBL/GenBank/DDBJ databases">
        <title>The genome of Folsomia candida.</title>
        <authorList>
            <person name="Faddeeva A."/>
            <person name="Derks M.F."/>
            <person name="Anvar Y."/>
            <person name="Smit S."/>
            <person name="Van Straalen N."/>
            <person name="Roelofs D."/>
        </authorList>
    </citation>
    <scope>NUCLEOTIDE SEQUENCE [LARGE SCALE GENOMIC DNA]</scope>
    <source>
        <strain evidence="2 3">VU population</strain>
        <tissue evidence="2">Whole body</tissue>
    </source>
</reference>
<keyword evidence="1" id="KW-1133">Transmembrane helix</keyword>
<organism evidence="2 3">
    <name type="scientific">Folsomia candida</name>
    <name type="common">Springtail</name>
    <dbReference type="NCBI Taxonomy" id="158441"/>
    <lineage>
        <taxon>Eukaryota</taxon>
        <taxon>Metazoa</taxon>
        <taxon>Ecdysozoa</taxon>
        <taxon>Arthropoda</taxon>
        <taxon>Hexapoda</taxon>
        <taxon>Collembola</taxon>
        <taxon>Entomobryomorpha</taxon>
        <taxon>Isotomoidea</taxon>
        <taxon>Isotomidae</taxon>
        <taxon>Proisotominae</taxon>
        <taxon>Folsomia</taxon>
    </lineage>
</organism>
<keyword evidence="1" id="KW-0812">Transmembrane</keyword>
<accession>A0A226DS31</accession>
<evidence type="ECO:0000313" key="2">
    <source>
        <dbReference type="EMBL" id="OXA47828.1"/>
    </source>
</evidence>
<sequence length="110" mass="11819">MRKKFTLVCGRLQPTDPSPWESSPPFPAQTNVRTKMKAGLTLLVFIVGMVTVLEAAPRQAEMSQETGRITWRCTWSCGVHNVCLGAGALTGNTNNCGSGPVDCVCDSFGK</sequence>
<proteinExistence type="predicted"/>
<dbReference type="AlphaFoldDB" id="A0A226DS31"/>
<dbReference type="EMBL" id="LNIX01000012">
    <property type="protein sequence ID" value="OXA47828.1"/>
    <property type="molecule type" value="Genomic_DNA"/>
</dbReference>